<comment type="similarity">
    <text evidence="1">Belongs to the fructosamine kinase family.</text>
</comment>
<dbReference type="PANTHER" id="PTHR12149">
    <property type="entry name" value="FRUCTOSAMINE 3 KINASE-RELATED PROTEIN"/>
    <property type="match status" value="1"/>
</dbReference>
<keyword evidence="1 2" id="KW-0418">Kinase</keyword>
<dbReference type="Gene3D" id="3.90.1200.10">
    <property type="match status" value="1"/>
</dbReference>
<evidence type="ECO:0000313" key="3">
    <source>
        <dbReference type="Proteomes" id="UP000262583"/>
    </source>
</evidence>
<proteinExistence type="inferred from homology"/>
<dbReference type="Pfam" id="PF03881">
    <property type="entry name" value="Fructosamin_kin"/>
    <property type="match status" value="1"/>
</dbReference>
<keyword evidence="1" id="KW-0808">Transferase</keyword>
<dbReference type="AlphaFoldDB" id="A0A2Z4Y358"/>
<dbReference type="KEGG" id="schv:BRCON_0773"/>
<accession>A0A2Z4Y358</accession>
<sequence length="295" mass="33155">MEHALAEYEGGSVTIERILSCGGGCINHAAKLLTSTGRSYFLKWNHDAPPTFFIREMEGLRELRACGVLRVPEAIAASDTTEQTPAWLLLEDVTAPTPGNERAAQTQFSETLGRGLALIHQRHASQFGFHADNFIGSTPQPNPWCGSWLEFFREWRLGHIIRLLTGQGRLSPDQIKLSTRFLNKLDELLSAVVEPPSLLHGDLWGGNVMSDANGSPTLIDPAVYYGHREADLAMTELFGGFDARFYAAYREAYPLDTEYRDRRDIYNLYHILNHALLFGSSYLLQAERIMRHYVG</sequence>
<evidence type="ECO:0000256" key="1">
    <source>
        <dbReference type="PIRNR" id="PIRNR006221"/>
    </source>
</evidence>
<dbReference type="Proteomes" id="UP000262583">
    <property type="component" value="Chromosome"/>
</dbReference>
<dbReference type="InterPro" id="IPR011009">
    <property type="entry name" value="Kinase-like_dom_sf"/>
</dbReference>
<evidence type="ECO:0000313" key="2">
    <source>
        <dbReference type="EMBL" id="AXA35550.1"/>
    </source>
</evidence>
<gene>
    <name evidence="2" type="ORF">BRCON_0773</name>
</gene>
<dbReference type="GO" id="GO:0016301">
    <property type="term" value="F:kinase activity"/>
    <property type="evidence" value="ECO:0007669"/>
    <property type="project" value="UniProtKB-UniRule"/>
</dbReference>
<name>A0A2Z4Y358_SUMC1</name>
<protein>
    <submittedName>
        <fullName evidence="2">Ribulosamine/erythrulosamine 3-kinase potentially involved in protein deglycation</fullName>
    </submittedName>
</protein>
<dbReference type="InterPro" id="IPR016477">
    <property type="entry name" value="Fructo-/Ketosamine-3-kinase"/>
</dbReference>
<dbReference type="Gene3D" id="3.30.200.20">
    <property type="entry name" value="Phosphorylase Kinase, domain 1"/>
    <property type="match status" value="1"/>
</dbReference>
<dbReference type="EMBL" id="CP030759">
    <property type="protein sequence ID" value="AXA35550.1"/>
    <property type="molecule type" value="Genomic_DNA"/>
</dbReference>
<dbReference type="SUPFAM" id="SSF56112">
    <property type="entry name" value="Protein kinase-like (PK-like)"/>
    <property type="match status" value="1"/>
</dbReference>
<reference evidence="2 3" key="1">
    <citation type="submission" date="2018-05" db="EMBL/GenBank/DDBJ databases">
        <title>A metagenomic window into the 2 km-deep terrestrial subsurface aquifer revealed taxonomically and functionally diverse microbial community comprising novel uncultured bacterial lineages.</title>
        <authorList>
            <person name="Kadnikov V.V."/>
            <person name="Mardanov A.V."/>
            <person name="Beletsky A.V."/>
            <person name="Banks D."/>
            <person name="Pimenov N.V."/>
            <person name="Frank Y.A."/>
            <person name="Karnachuk O.V."/>
            <person name="Ravin N.V."/>
        </authorList>
    </citation>
    <scope>NUCLEOTIDE SEQUENCE [LARGE SCALE GENOMIC DNA]</scope>
    <source>
        <strain evidence="2">BY</strain>
    </source>
</reference>
<organism evidence="2 3">
    <name type="scientific">Sumerlaea chitinivorans</name>
    <dbReference type="NCBI Taxonomy" id="2250252"/>
    <lineage>
        <taxon>Bacteria</taxon>
        <taxon>Candidatus Sumerlaeota</taxon>
        <taxon>Candidatus Sumerlaeia</taxon>
        <taxon>Candidatus Sumerlaeales</taxon>
        <taxon>Candidatus Sumerlaeaceae</taxon>
        <taxon>Candidatus Sumerlaea</taxon>
    </lineage>
</organism>
<dbReference type="PIRSF" id="PIRSF006221">
    <property type="entry name" value="Ketosamine-3-kinase"/>
    <property type="match status" value="1"/>
</dbReference>
<dbReference type="PANTHER" id="PTHR12149:SF8">
    <property type="entry name" value="PROTEIN-RIBULOSAMINE 3-KINASE"/>
    <property type="match status" value="1"/>
</dbReference>